<name>A0A914WHI1_9BILA</name>
<dbReference type="PROSITE" id="PS50020">
    <property type="entry name" value="WW_DOMAIN_2"/>
    <property type="match status" value="1"/>
</dbReference>
<evidence type="ECO:0000256" key="3">
    <source>
        <dbReference type="ARBA" id="ARBA00021117"/>
    </source>
</evidence>
<evidence type="ECO:0000256" key="4">
    <source>
        <dbReference type="ARBA" id="ARBA00022553"/>
    </source>
</evidence>
<evidence type="ECO:0000256" key="2">
    <source>
        <dbReference type="ARBA" id="ARBA00004463"/>
    </source>
</evidence>
<evidence type="ECO:0000313" key="17">
    <source>
        <dbReference type="Proteomes" id="UP000887566"/>
    </source>
</evidence>
<keyword evidence="5" id="KW-0399">Innate immunity</keyword>
<feature type="region of interest" description="Disordered" evidence="15">
    <location>
        <begin position="169"/>
        <end position="282"/>
    </location>
</feature>
<keyword evidence="11" id="KW-0508">mRNA splicing</keyword>
<dbReference type="AlphaFoldDB" id="A0A914WHI1"/>
<reference evidence="18" key="1">
    <citation type="submission" date="2022-11" db="UniProtKB">
        <authorList>
            <consortium name="WormBaseParasite"/>
        </authorList>
    </citation>
    <scope>IDENTIFICATION</scope>
</reference>
<keyword evidence="8" id="KW-0391">Immunity</keyword>
<dbReference type="GO" id="GO:0000380">
    <property type="term" value="P:alternative mRNA splicing, via spliceosome"/>
    <property type="evidence" value="ECO:0007669"/>
    <property type="project" value="TreeGrafter"/>
</dbReference>
<dbReference type="GO" id="GO:0045087">
    <property type="term" value="P:innate immune response"/>
    <property type="evidence" value="ECO:0007669"/>
    <property type="project" value="UniProtKB-KW"/>
</dbReference>
<keyword evidence="4" id="KW-0597">Phosphoprotein</keyword>
<evidence type="ECO:0000259" key="16">
    <source>
        <dbReference type="PROSITE" id="PS50020"/>
    </source>
</evidence>
<dbReference type="PANTHER" id="PTHR21737">
    <property type="entry name" value="POLYGLUTAMINE BINDING PROTEIN 1/MARVEL MEMBRANE-ASSOCIATING DOMAIN CONTAINING 3"/>
    <property type="match status" value="1"/>
</dbReference>
<dbReference type="InterPro" id="IPR036020">
    <property type="entry name" value="WW_dom_sf"/>
</dbReference>
<keyword evidence="12" id="KW-0539">Nucleus</keyword>
<dbReference type="SUPFAM" id="SSF51045">
    <property type="entry name" value="WW domain"/>
    <property type="match status" value="1"/>
</dbReference>
<evidence type="ECO:0000256" key="1">
    <source>
        <dbReference type="ARBA" id="ARBA00004324"/>
    </source>
</evidence>
<evidence type="ECO:0000256" key="8">
    <source>
        <dbReference type="ARBA" id="ARBA00022859"/>
    </source>
</evidence>
<dbReference type="SMART" id="SM00456">
    <property type="entry name" value="WW"/>
    <property type="match status" value="1"/>
</dbReference>
<comment type="subcellular location">
    <subcellularLocation>
        <location evidence="2">Cytoplasmic granule</location>
    </subcellularLocation>
    <subcellularLocation>
        <location evidence="1">Nucleus speckle</location>
    </subcellularLocation>
</comment>
<keyword evidence="17" id="KW-1185">Reference proteome</keyword>
<dbReference type="InterPro" id="IPR001202">
    <property type="entry name" value="WW_dom"/>
</dbReference>
<keyword evidence="10" id="KW-0804">Transcription</keyword>
<evidence type="ECO:0000256" key="6">
    <source>
        <dbReference type="ARBA" id="ARBA00022664"/>
    </source>
</evidence>
<dbReference type="GO" id="GO:0005737">
    <property type="term" value="C:cytoplasm"/>
    <property type="evidence" value="ECO:0007669"/>
    <property type="project" value="TreeGrafter"/>
</dbReference>
<sequence length="282" mass="31344">MPLPAALLARLKRRGILQEGEEEEVIAESYDDDSKTTSTIRKQASNASGAPGCPNKWNPFHSCVEFCYDYWREGTPENRLPVEYNRRRLRMLKKYPLPNGWKEVYDPGVARHYYWSTETDEVSWLSPVHPKAIIGEAAPKLGRTVFEKIEYQKEIALAKIAQQEAAFLAGKRRRKPKSPSPSPSPEPQASDSDSSDGGGKGKDAEEIELSNFDKLKRAKRRGIDPMDPAAYGDCTTGKWSSGLDGRGEAKTGVDSTASGPLFQSRPYPAPGAILRKNAEMKK</sequence>
<dbReference type="Proteomes" id="UP000887566">
    <property type="component" value="Unplaced"/>
</dbReference>
<comment type="subunit">
    <text evidence="14">Interacts with POU3F2/Brn-2, ATXN1, TXNL4A, HTT and AR. Interaction with ATXN1 correlates positively with the length of the polyglutamine tract. Interacts with RNA polymerase II large subunit in a phosphorylation-dependent manner. Forms a ternary complex with ATXN1 mutant and phosphorylated RNA polymerase II. Interacts (via C-terminus) with TXNL4A and CD2BP2. Interacts (via WW domain) with ATN1 and SF3B1, and may interact with additional splice factors. Interacts (via WW domain) with WBP11; Leading to reduce interaction between PQBP1 and TXNL4A. Interacts with CAPRIN1. Interacts with DDX1. Interacts with SFPQ. Interacts with KHSRP.</text>
</comment>
<evidence type="ECO:0000256" key="12">
    <source>
        <dbReference type="ARBA" id="ARBA00023242"/>
    </source>
</evidence>
<organism evidence="17 18">
    <name type="scientific">Plectus sambesii</name>
    <dbReference type="NCBI Taxonomy" id="2011161"/>
    <lineage>
        <taxon>Eukaryota</taxon>
        <taxon>Metazoa</taxon>
        <taxon>Ecdysozoa</taxon>
        <taxon>Nematoda</taxon>
        <taxon>Chromadorea</taxon>
        <taxon>Plectida</taxon>
        <taxon>Plectina</taxon>
        <taxon>Plectoidea</taxon>
        <taxon>Plectidae</taxon>
        <taxon>Plectus</taxon>
    </lineage>
</organism>
<evidence type="ECO:0000256" key="9">
    <source>
        <dbReference type="ARBA" id="ARBA00023015"/>
    </source>
</evidence>
<dbReference type="PANTHER" id="PTHR21737:SF3">
    <property type="entry name" value="POLYGLUTAMINE-BINDING PROTEIN 1"/>
    <property type="match status" value="1"/>
</dbReference>
<dbReference type="GO" id="GO:0043021">
    <property type="term" value="F:ribonucleoprotein complex binding"/>
    <property type="evidence" value="ECO:0007669"/>
    <property type="project" value="TreeGrafter"/>
</dbReference>
<evidence type="ECO:0000313" key="18">
    <source>
        <dbReference type="WBParaSite" id="PSAMB.scaffold4026size15960.g23234.t1"/>
    </source>
</evidence>
<dbReference type="GO" id="GO:0016607">
    <property type="term" value="C:nuclear speck"/>
    <property type="evidence" value="ECO:0007669"/>
    <property type="project" value="UniProtKB-SubCell"/>
</dbReference>
<feature type="domain" description="WW" evidence="16">
    <location>
        <begin position="95"/>
        <end position="129"/>
    </location>
</feature>
<accession>A0A914WHI1</accession>
<protein>
    <recommendedName>
        <fullName evidence="3">Polyglutamine-binding protein 1</fullName>
    </recommendedName>
    <alternativeName>
        <fullName evidence="13">Polyglutamine tract-binding protein 1</fullName>
    </alternativeName>
</protein>
<evidence type="ECO:0000256" key="7">
    <source>
        <dbReference type="ARBA" id="ARBA00022737"/>
    </source>
</evidence>
<dbReference type="Gene3D" id="3.40.30.10">
    <property type="entry name" value="Glutaredoxin"/>
    <property type="match status" value="1"/>
</dbReference>
<keyword evidence="6" id="KW-0507">mRNA processing</keyword>
<evidence type="ECO:0000256" key="15">
    <source>
        <dbReference type="SAM" id="MobiDB-lite"/>
    </source>
</evidence>
<evidence type="ECO:0000256" key="10">
    <source>
        <dbReference type="ARBA" id="ARBA00023163"/>
    </source>
</evidence>
<keyword evidence="9" id="KW-0805">Transcription regulation</keyword>
<dbReference type="Gene3D" id="2.20.70.10">
    <property type="match status" value="1"/>
</dbReference>
<dbReference type="WBParaSite" id="PSAMB.scaffold4026size15960.g23234.t1">
    <property type="protein sequence ID" value="PSAMB.scaffold4026size15960.g23234.t1"/>
    <property type="gene ID" value="PSAMB.scaffold4026size15960.g23234"/>
</dbReference>
<evidence type="ECO:0000256" key="11">
    <source>
        <dbReference type="ARBA" id="ARBA00023187"/>
    </source>
</evidence>
<evidence type="ECO:0000256" key="14">
    <source>
        <dbReference type="ARBA" id="ARBA00046362"/>
    </source>
</evidence>
<keyword evidence="7" id="KW-0677">Repeat</keyword>
<evidence type="ECO:0000256" key="13">
    <source>
        <dbReference type="ARBA" id="ARBA00042167"/>
    </source>
</evidence>
<proteinExistence type="predicted"/>
<evidence type="ECO:0000256" key="5">
    <source>
        <dbReference type="ARBA" id="ARBA00022588"/>
    </source>
</evidence>